<feature type="region of interest" description="Disordered" evidence="1">
    <location>
        <begin position="262"/>
        <end position="282"/>
    </location>
</feature>
<evidence type="ECO:0000256" key="1">
    <source>
        <dbReference type="SAM" id="MobiDB-lite"/>
    </source>
</evidence>
<name>A0ABD1TIW1_9LAMI</name>
<evidence type="ECO:0000313" key="3">
    <source>
        <dbReference type="Proteomes" id="UP001604336"/>
    </source>
</evidence>
<organism evidence="2 3">
    <name type="scientific">Abeliophyllum distichum</name>
    <dbReference type="NCBI Taxonomy" id="126358"/>
    <lineage>
        <taxon>Eukaryota</taxon>
        <taxon>Viridiplantae</taxon>
        <taxon>Streptophyta</taxon>
        <taxon>Embryophyta</taxon>
        <taxon>Tracheophyta</taxon>
        <taxon>Spermatophyta</taxon>
        <taxon>Magnoliopsida</taxon>
        <taxon>eudicotyledons</taxon>
        <taxon>Gunneridae</taxon>
        <taxon>Pentapetalae</taxon>
        <taxon>asterids</taxon>
        <taxon>lamiids</taxon>
        <taxon>Lamiales</taxon>
        <taxon>Oleaceae</taxon>
        <taxon>Forsythieae</taxon>
        <taxon>Abeliophyllum</taxon>
    </lineage>
</organism>
<sequence length="282" mass="32031">MSGRTRGRPRIEHPDAPSQENTEEEQSPLQFATVQQVTILQNLMSTIMEMLQRMTGLPHARQATPAEEAPEVPPAVEIRPSETTHMNEMAPTSHHLIPANWESVLNEKVEEAIARMKSRGRPISIKEEPFTEDVMIVPQPQKFKESTGEFDGTTDPIDHIRTFQDRVRLHGWPDDIACRTARKKKTAIGLTQVIQDKGETPREYISRFNRATLGIKNLQMSSVVTALLSGLRNHDFRASLSKKPSESMTELLRRGEEYIDQEEVLKATHGDRESYESGNKKR</sequence>
<dbReference type="PANTHER" id="PTHR33223">
    <property type="entry name" value="CCHC-TYPE DOMAIN-CONTAINING PROTEIN"/>
    <property type="match status" value="1"/>
</dbReference>
<protein>
    <recommendedName>
        <fullName evidence="4">Retrotransposon gag domain-containing protein</fullName>
    </recommendedName>
</protein>
<proteinExistence type="predicted"/>
<dbReference type="PANTHER" id="PTHR33223:SF10">
    <property type="entry name" value="AMINOTRANSFERASE-LIKE PLANT MOBILE DOMAIN-CONTAINING PROTEIN"/>
    <property type="match status" value="1"/>
</dbReference>
<evidence type="ECO:0000313" key="2">
    <source>
        <dbReference type="EMBL" id="KAL2512662.1"/>
    </source>
</evidence>
<reference evidence="3" key="1">
    <citation type="submission" date="2024-07" db="EMBL/GenBank/DDBJ databases">
        <title>Two chromosome-level genome assemblies of Korean endemic species Abeliophyllum distichum and Forsythia ovata (Oleaceae).</title>
        <authorList>
            <person name="Jang H."/>
        </authorList>
    </citation>
    <scope>NUCLEOTIDE SEQUENCE [LARGE SCALE GENOMIC DNA]</scope>
</reference>
<comment type="caution">
    <text evidence="2">The sequence shown here is derived from an EMBL/GenBank/DDBJ whole genome shotgun (WGS) entry which is preliminary data.</text>
</comment>
<gene>
    <name evidence="2" type="ORF">Adt_18262</name>
</gene>
<feature type="region of interest" description="Disordered" evidence="1">
    <location>
        <begin position="1"/>
        <end position="30"/>
    </location>
</feature>
<dbReference type="AlphaFoldDB" id="A0ABD1TIW1"/>
<keyword evidence="3" id="KW-1185">Reference proteome</keyword>
<evidence type="ECO:0008006" key="4">
    <source>
        <dbReference type="Google" id="ProtNLM"/>
    </source>
</evidence>
<dbReference type="Proteomes" id="UP001604336">
    <property type="component" value="Unassembled WGS sequence"/>
</dbReference>
<accession>A0ABD1TIW1</accession>
<dbReference type="EMBL" id="JBFOLK010000005">
    <property type="protein sequence ID" value="KAL2512662.1"/>
    <property type="molecule type" value="Genomic_DNA"/>
</dbReference>